<evidence type="ECO:0000313" key="7">
    <source>
        <dbReference type="Proteomes" id="UP000276061"/>
    </source>
</evidence>
<dbReference type="Proteomes" id="UP000271870">
    <property type="component" value="Unassembled WGS sequence"/>
</dbReference>
<reference evidence="6 7" key="1">
    <citation type="submission" date="2018-11" db="EMBL/GenBank/DDBJ databases">
        <title>Characterization of surface water Dickeya isolates.</title>
        <authorList>
            <person name="Van Gijsegem F."/>
            <person name="Pedron J."/>
        </authorList>
    </citation>
    <scope>NUCLEOTIDE SEQUENCE [LARGE SCALE GENOMIC DNA]</scope>
    <source>
        <strain evidence="4 7">FVG1-MFV-O17</strain>
        <strain evidence="5 6">FVG10-MFV-A16</strain>
    </source>
</reference>
<dbReference type="SUPFAM" id="SSF55729">
    <property type="entry name" value="Acyl-CoA N-acyltransferases (Nat)"/>
    <property type="match status" value="1"/>
</dbReference>
<dbReference type="Gene3D" id="3.40.630.30">
    <property type="match status" value="1"/>
</dbReference>
<feature type="domain" description="N-acetyltransferase" evidence="3">
    <location>
        <begin position="1"/>
        <end position="153"/>
    </location>
</feature>
<evidence type="ECO:0000313" key="4">
    <source>
        <dbReference type="EMBL" id="RNM09581.1"/>
    </source>
</evidence>
<sequence length="153" mass="17441">MIIRRLATDDFAEFRRVRLEGLQQAPHAFGSTWQKEQAEPASTFIARLDTNHVWGMFAPECRLCGIAAYAEQSHDEGIIWGVYVTDALRGSGATDRLLRALINDARAHLSHLTLTVMRDNHPAIRLYQRLGFQRLSIVSSADDSRQTWFMKLK</sequence>
<dbReference type="OrthoDB" id="9796919at2"/>
<keyword evidence="2" id="KW-0012">Acyltransferase</keyword>
<evidence type="ECO:0000313" key="6">
    <source>
        <dbReference type="Proteomes" id="UP000271870"/>
    </source>
</evidence>
<keyword evidence="1 4" id="KW-0808">Transferase</keyword>
<comment type="caution">
    <text evidence="4">The sequence shown here is derived from an EMBL/GenBank/DDBJ whole genome shotgun (WGS) entry which is preliminary data.</text>
</comment>
<dbReference type="EMBL" id="RJLS01000022">
    <property type="protein sequence ID" value="RNM21211.1"/>
    <property type="molecule type" value="Genomic_DNA"/>
</dbReference>
<dbReference type="InterPro" id="IPR050832">
    <property type="entry name" value="Bact_Acetyltransf"/>
</dbReference>
<evidence type="ECO:0000259" key="3">
    <source>
        <dbReference type="PROSITE" id="PS51186"/>
    </source>
</evidence>
<dbReference type="AlphaFoldDB" id="A0A3N0GB64"/>
<dbReference type="Pfam" id="PF00583">
    <property type="entry name" value="Acetyltransf_1"/>
    <property type="match status" value="1"/>
</dbReference>
<dbReference type="GO" id="GO:0016747">
    <property type="term" value="F:acyltransferase activity, transferring groups other than amino-acyl groups"/>
    <property type="evidence" value="ECO:0007669"/>
    <property type="project" value="InterPro"/>
</dbReference>
<dbReference type="PANTHER" id="PTHR43877:SF2">
    <property type="entry name" value="AMINOALKYLPHOSPHONATE N-ACETYLTRANSFERASE-RELATED"/>
    <property type="match status" value="1"/>
</dbReference>
<accession>A0A3N0GB64</accession>
<dbReference type="InterPro" id="IPR016181">
    <property type="entry name" value="Acyl_CoA_acyltransferase"/>
</dbReference>
<evidence type="ECO:0000256" key="1">
    <source>
        <dbReference type="ARBA" id="ARBA00022679"/>
    </source>
</evidence>
<protein>
    <submittedName>
        <fullName evidence="4">GNAT family N-acetyltransferase</fullName>
    </submittedName>
</protein>
<dbReference type="PANTHER" id="PTHR43877">
    <property type="entry name" value="AMINOALKYLPHOSPHONATE N-ACETYLTRANSFERASE-RELATED-RELATED"/>
    <property type="match status" value="1"/>
</dbReference>
<proteinExistence type="predicted"/>
<dbReference type="EMBL" id="RJLR01000005">
    <property type="protein sequence ID" value="RNM09581.1"/>
    <property type="molecule type" value="Genomic_DNA"/>
</dbReference>
<organism evidence="4 7">
    <name type="scientific">Dickeya undicola</name>
    <dbReference type="NCBI Taxonomy" id="1577887"/>
    <lineage>
        <taxon>Bacteria</taxon>
        <taxon>Pseudomonadati</taxon>
        <taxon>Pseudomonadota</taxon>
        <taxon>Gammaproteobacteria</taxon>
        <taxon>Enterobacterales</taxon>
        <taxon>Pectobacteriaceae</taxon>
        <taxon>Dickeya</taxon>
    </lineage>
</organism>
<evidence type="ECO:0000313" key="5">
    <source>
        <dbReference type="EMBL" id="RNM21211.1"/>
    </source>
</evidence>
<dbReference type="InterPro" id="IPR000182">
    <property type="entry name" value="GNAT_dom"/>
</dbReference>
<dbReference type="Proteomes" id="UP000276061">
    <property type="component" value="Unassembled WGS sequence"/>
</dbReference>
<gene>
    <name evidence="4" type="ORF">EF878_01200</name>
    <name evidence="5" type="ORF">EFS38_16080</name>
</gene>
<name>A0A3N0GB64_9GAMM</name>
<keyword evidence="6" id="KW-1185">Reference proteome</keyword>
<dbReference type="RefSeq" id="WP_033570526.1">
    <property type="nucleotide sequence ID" value="NZ_JBPWOM010000003.1"/>
</dbReference>
<evidence type="ECO:0000256" key="2">
    <source>
        <dbReference type="ARBA" id="ARBA00023315"/>
    </source>
</evidence>
<dbReference type="PROSITE" id="PS51186">
    <property type="entry name" value="GNAT"/>
    <property type="match status" value="1"/>
</dbReference>